<feature type="signal peptide" evidence="1">
    <location>
        <begin position="1"/>
        <end position="30"/>
    </location>
</feature>
<keyword evidence="1" id="KW-0732">Signal</keyword>
<reference evidence="2" key="1">
    <citation type="submission" date="2021-01" db="EMBL/GenBank/DDBJ databases">
        <title>Whole genome shotgun sequence of Catellatospora methionotrophica NBRC 14553.</title>
        <authorList>
            <person name="Komaki H."/>
            <person name="Tamura T."/>
        </authorList>
    </citation>
    <scope>NUCLEOTIDE SEQUENCE</scope>
    <source>
        <strain evidence="2">NBRC 14553</strain>
    </source>
</reference>
<name>A0A8J3LSM0_9ACTN</name>
<organism evidence="2 3">
    <name type="scientific">Catellatospora methionotrophica</name>
    <dbReference type="NCBI Taxonomy" id="121620"/>
    <lineage>
        <taxon>Bacteria</taxon>
        <taxon>Bacillati</taxon>
        <taxon>Actinomycetota</taxon>
        <taxon>Actinomycetes</taxon>
        <taxon>Micromonosporales</taxon>
        <taxon>Micromonosporaceae</taxon>
        <taxon>Catellatospora</taxon>
    </lineage>
</organism>
<keyword evidence="3" id="KW-1185">Reference proteome</keyword>
<sequence>MGSDMRTRQLLLVSFVVATAVGAAAAPAQAWPLGESWADYGSRAECVAAGQAGQAEGQWSQFNCLQKPATAGYWTLFVS</sequence>
<feature type="chain" id="PRO_5038628404" description="Secreted protein" evidence="1">
    <location>
        <begin position="31"/>
        <end position="79"/>
    </location>
</feature>
<comment type="caution">
    <text evidence="2">The sequence shown here is derived from an EMBL/GenBank/DDBJ whole genome shotgun (WGS) entry which is preliminary data.</text>
</comment>
<evidence type="ECO:0008006" key="4">
    <source>
        <dbReference type="Google" id="ProtNLM"/>
    </source>
</evidence>
<dbReference type="EMBL" id="BONJ01000037">
    <property type="protein sequence ID" value="GIG18135.1"/>
    <property type="molecule type" value="Genomic_DNA"/>
</dbReference>
<evidence type="ECO:0000313" key="3">
    <source>
        <dbReference type="Proteomes" id="UP000660339"/>
    </source>
</evidence>
<accession>A0A8J3LSM0</accession>
<evidence type="ECO:0000313" key="2">
    <source>
        <dbReference type="EMBL" id="GIG18135.1"/>
    </source>
</evidence>
<proteinExistence type="predicted"/>
<evidence type="ECO:0000256" key="1">
    <source>
        <dbReference type="SAM" id="SignalP"/>
    </source>
</evidence>
<dbReference type="AlphaFoldDB" id="A0A8J3LSM0"/>
<dbReference type="Proteomes" id="UP000660339">
    <property type="component" value="Unassembled WGS sequence"/>
</dbReference>
<protein>
    <recommendedName>
        <fullName evidence="4">Secreted protein</fullName>
    </recommendedName>
</protein>
<gene>
    <name evidence="2" type="ORF">Cme02nite_64670</name>
</gene>